<protein>
    <submittedName>
        <fullName evidence="1">Uncharacterized protein</fullName>
    </submittedName>
</protein>
<dbReference type="HOGENOM" id="CLU_191702_0_0_1"/>
<dbReference type="InParanoid" id="E9GW57"/>
<proteinExistence type="predicted"/>
<reference evidence="1 2" key="1">
    <citation type="journal article" date="2011" name="Science">
        <title>The ecoresponsive genome of Daphnia pulex.</title>
        <authorList>
            <person name="Colbourne J.K."/>
            <person name="Pfrender M.E."/>
            <person name="Gilbert D."/>
            <person name="Thomas W.K."/>
            <person name="Tucker A."/>
            <person name="Oakley T.H."/>
            <person name="Tokishita S."/>
            <person name="Aerts A."/>
            <person name="Arnold G.J."/>
            <person name="Basu M.K."/>
            <person name="Bauer D.J."/>
            <person name="Caceres C.E."/>
            <person name="Carmel L."/>
            <person name="Casola C."/>
            <person name="Choi J.H."/>
            <person name="Detter J.C."/>
            <person name="Dong Q."/>
            <person name="Dusheyko S."/>
            <person name="Eads B.D."/>
            <person name="Frohlich T."/>
            <person name="Geiler-Samerotte K.A."/>
            <person name="Gerlach D."/>
            <person name="Hatcher P."/>
            <person name="Jogdeo S."/>
            <person name="Krijgsveld J."/>
            <person name="Kriventseva E.V."/>
            <person name="Kultz D."/>
            <person name="Laforsch C."/>
            <person name="Lindquist E."/>
            <person name="Lopez J."/>
            <person name="Manak J.R."/>
            <person name="Muller J."/>
            <person name="Pangilinan J."/>
            <person name="Patwardhan R.P."/>
            <person name="Pitluck S."/>
            <person name="Pritham E.J."/>
            <person name="Rechtsteiner A."/>
            <person name="Rho M."/>
            <person name="Rogozin I.B."/>
            <person name="Sakarya O."/>
            <person name="Salamov A."/>
            <person name="Schaack S."/>
            <person name="Shapiro H."/>
            <person name="Shiga Y."/>
            <person name="Skalitzky C."/>
            <person name="Smith Z."/>
            <person name="Souvorov A."/>
            <person name="Sung W."/>
            <person name="Tang Z."/>
            <person name="Tsuchiya D."/>
            <person name="Tu H."/>
            <person name="Vos H."/>
            <person name="Wang M."/>
            <person name="Wolf Y.I."/>
            <person name="Yamagata H."/>
            <person name="Yamada T."/>
            <person name="Ye Y."/>
            <person name="Shaw J.R."/>
            <person name="Andrews J."/>
            <person name="Crease T.J."/>
            <person name="Tang H."/>
            <person name="Lucas S.M."/>
            <person name="Robertson H.M."/>
            <person name="Bork P."/>
            <person name="Koonin E.V."/>
            <person name="Zdobnov E.M."/>
            <person name="Grigoriev I.V."/>
            <person name="Lynch M."/>
            <person name="Boore J.L."/>
        </authorList>
    </citation>
    <scope>NUCLEOTIDE SEQUENCE [LARGE SCALE GENOMIC DNA]</scope>
</reference>
<dbReference type="KEGG" id="dpx:DAPPUDRAFT_249216"/>
<name>E9GW57_DAPPU</name>
<keyword evidence="2" id="KW-1185">Reference proteome</keyword>
<dbReference type="PhylomeDB" id="E9GW57"/>
<dbReference type="AlphaFoldDB" id="E9GW57"/>
<accession>E9GW57</accession>
<evidence type="ECO:0000313" key="2">
    <source>
        <dbReference type="Proteomes" id="UP000000305"/>
    </source>
</evidence>
<dbReference type="Proteomes" id="UP000000305">
    <property type="component" value="Unassembled WGS sequence"/>
</dbReference>
<gene>
    <name evidence="1" type="ORF">DAPPUDRAFT_249216</name>
</gene>
<organism evidence="1 2">
    <name type="scientific">Daphnia pulex</name>
    <name type="common">Water flea</name>
    <dbReference type="NCBI Taxonomy" id="6669"/>
    <lineage>
        <taxon>Eukaryota</taxon>
        <taxon>Metazoa</taxon>
        <taxon>Ecdysozoa</taxon>
        <taxon>Arthropoda</taxon>
        <taxon>Crustacea</taxon>
        <taxon>Branchiopoda</taxon>
        <taxon>Diplostraca</taxon>
        <taxon>Cladocera</taxon>
        <taxon>Anomopoda</taxon>
        <taxon>Daphniidae</taxon>
        <taxon>Daphnia</taxon>
    </lineage>
</organism>
<evidence type="ECO:0000313" key="1">
    <source>
        <dbReference type="EMBL" id="EFX76289.1"/>
    </source>
</evidence>
<sequence length="69" mass="7361">MVEALWLLPVMQKRRREDGHQNIAVNPLSATPLSSPSSLARAACAVRSRGFHAAGRKVAPAQNLPQGAC</sequence>
<dbReference type="EMBL" id="GL732569">
    <property type="protein sequence ID" value="EFX76289.1"/>
    <property type="molecule type" value="Genomic_DNA"/>
</dbReference>